<dbReference type="EMBL" id="SLWB01000006">
    <property type="protein sequence ID" value="TCN68568.1"/>
    <property type="molecule type" value="Genomic_DNA"/>
</dbReference>
<accession>A0A4R2EHV7</accession>
<gene>
    <name evidence="1" type="ORF">CLV25_106150</name>
</gene>
<evidence type="ECO:0008006" key="3">
    <source>
        <dbReference type="Google" id="ProtNLM"/>
    </source>
</evidence>
<protein>
    <recommendedName>
        <fullName evidence="3">Heavy-metal resistance protein</fullName>
    </recommendedName>
</protein>
<dbReference type="AlphaFoldDB" id="A0A4R2EHV7"/>
<proteinExistence type="predicted"/>
<name>A0A4R2EHV7_9BACT</name>
<evidence type="ECO:0000313" key="2">
    <source>
        <dbReference type="Proteomes" id="UP000294830"/>
    </source>
</evidence>
<reference evidence="1 2" key="1">
    <citation type="submission" date="2019-03" db="EMBL/GenBank/DDBJ databases">
        <title>Genomic Encyclopedia of Archaeal and Bacterial Type Strains, Phase II (KMG-II): from individual species to whole genera.</title>
        <authorList>
            <person name="Goeker M."/>
        </authorList>
    </citation>
    <scope>NUCLEOTIDE SEQUENCE [LARGE SCALE GENOMIC DNA]</scope>
    <source>
        <strain evidence="1 2">RL-C</strain>
    </source>
</reference>
<comment type="caution">
    <text evidence="1">The sequence shown here is derived from an EMBL/GenBank/DDBJ whole genome shotgun (WGS) entry which is preliminary data.</text>
</comment>
<dbReference type="OrthoDB" id="9843143at2"/>
<organism evidence="1 2">
    <name type="scientific">Acetobacteroides hydrogenigenes</name>
    <dbReference type="NCBI Taxonomy" id="979970"/>
    <lineage>
        <taxon>Bacteria</taxon>
        <taxon>Pseudomonadati</taxon>
        <taxon>Bacteroidota</taxon>
        <taxon>Bacteroidia</taxon>
        <taxon>Bacteroidales</taxon>
        <taxon>Rikenellaceae</taxon>
        <taxon>Acetobacteroides</taxon>
    </lineage>
</organism>
<sequence>MNFFLKQKNLLWVIALLLIANVATFIGVVIAYTDKESSPEKDRNLFFKKLELTESQKKVFIARKALFRSINEPLYDRYDSIMIRLQHQVSITPTDTAIIRKYTDSLGLLNAQIRRNWISYSIEVRRCLSKEQQLRYDKLTLEHLKCKIGK</sequence>
<dbReference type="Gene3D" id="1.20.120.1490">
    <property type="match status" value="1"/>
</dbReference>
<dbReference type="Proteomes" id="UP000294830">
    <property type="component" value="Unassembled WGS sequence"/>
</dbReference>
<evidence type="ECO:0000313" key="1">
    <source>
        <dbReference type="EMBL" id="TCN68568.1"/>
    </source>
</evidence>
<keyword evidence="2" id="KW-1185">Reference proteome</keyword>